<dbReference type="Proteomes" id="UP000094444">
    <property type="component" value="Unassembled WGS sequence"/>
</dbReference>
<dbReference type="EMBL" id="MAVT02001493">
    <property type="protein sequence ID" value="POS70763.1"/>
    <property type="molecule type" value="Genomic_DNA"/>
</dbReference>
<name>A0A2P5HKI5_DIAHE</name>
<evidence type="ECO:0000256" key="1">
    <source>
        <dbReference type="SAM" id="Phobius"/>
    </source>
</evidence>
<feature type="transmembrane region" description="Helical" evidence="1">
    <location>
        <begin position="55"/>
        <end position="75"/>
    </location>
</feature>
<gene>
    <name evidence="2" type="ORF">DHEL01_v210844</name>
</gene>
<dbReference type="InParanoid" id="A0A2P5HKI5"/>
<accession>A0A2P5HKI5</accession>
<dbReference type="AlphaFoldDB" id="A0A2P5HKI5"/>
<protein>
    <submittedName>
        <fullName evidence="2">Uncharacterized protein</fullName>
    </submittedName>
</protein>
<reference evidence="2" key="1">
    <citation type="submission" date="2017-09" db="EMBL/GenBank/DDBJ databases">
        <title>Polyketide synthases of a Diaporthe helianthi virulent isolate.</title>
        <authorList>
            <person name="Baroncelli R."/>
        </authorList>
    </citation>
    <scope>NUCLEOTIDE SEQUENCE [LARGE SCALE GENOMIC DNA]</scope>
    <source>
        <strain evidence="2">7/96</strain>
    </source>
</reference>
<organism evidence="2 3">
    <name type="scientific">Diaporthe helianthi</name>
    <dbReference type="NCBI Taxonomy" id="158607"/>
    <lineage>
        <taxon>Eukaryota</taxon>
        <taxon>Fungi</taxon>
        <taxon>Dikarya</taxon>
        <taxon>Ascomycota</taxon>
        <taxon>Pezizomycotina</taxon>
        <taxon>Sordariomycetes</taxon>
        <taxon>Sordariomycetidae</taxon>
        <taxon>Diaporthales</taxon>
        <taxon>Diaporthaceae</taxon>
        <taxon>Diaporthe</taxon>
    </lineage>
</organism>
<sequence>MDVFQSIGGISSVAIGPILMMNWRRIVAYFPAVEKLVEGLDSEKLLHAVLWTRTGLSLLGVLGSLTAAHLLHLAWNSVWRIVMSTFYTKCSLSEHSNIHDQVLSWITKNPKFQSATRVKIMDRSDDKVEVSDT</sequence>
<evidence type="ECO:0000313" key="3">
    <source>
        <dbReference type="Proteomes" id="UP000094444"/>
    </source>
</evidence>
<keyword evidence="1" id="KW-0472">Membrane</keyword>
<keyword evidence="3" id="KW-1185">Reference proteome</keyword>
<evidence type="ECO:0000313" key="2">
    <source>
        <dbReference type="EMBL" id="POS70763.1"/>
    </source>
</evidence>
<comment type="caution">
    <text evidence="2">The sequence shown here is derived from an EMBL/GenBank/DDBJ whole genome shotgun (WGS) entry which is preliminary data.</text>
</comment>
<proteinExistence type="predicted"/>
<keyword evidence="1" id="KW-1133">Transmembrane helix</keyword>
<keyword evidence="1" id="KW-0812">Transmembrane</keyword>